<protein>
    <submittedName>
        <fullName evidence="2">Uncharacterized protein</fullName>
    </submittedName>
</protein>
<proteinExistence type="predicted"/>
<organism evidence="2 3">
    <name type="scientific">Diploptera punctata</name>
    <name type="common">Pacific beetle cockroach</name>
    <dbReference type="NCBI Taxonomy" id="6984"/>
    <lineage>
        <taxon>Eukaryota</taxon>
        <taxon>Metazoa</taxon>
        <taxon>Ecdysozoa</taxon>
        <taxon>Arthropoda</taxon>
        <taxon>Hexapoda</taxon>
        <taxon>Insecta</taxon>
        <taxon>Pterygota</taxon>
        <taxon>Neoptera</taxon>
        <taxon>Polyneoptera</taxon>
        <taxon>Dictyoptera</taxon>
        <taxon>Blattodea</taxon>
        <taxon>Blaberoidea</taxon>
        <taxon>Blaberidae</taxon>
        <taxon>Diplopterinae</taxon>
        <taxon>Diploptera</taxon>
    </lineage>
</organism>
<dbReference type="Proteomes" id="UP001233999">
    <property type="component" value="Unassembled WGS sequence"/>
</dbReference>
<feature type="non-terminal residue" evidence="2">
    <location>
        <position position="1"/>
    </location>
</feature>
<reference evidence="2" key="1">
    <citation type="journal article" date="2023" name="IScience">
        <title>Live-bearing cockroach genome reveals convergent evolutionary mechanisms linked to viviparity in insects and beyond.</title>
        <authorList>
            <person name="Fouks B."/>
            <person name="Harrison M.C."/>
            <person name="Mikhailova A.A."/>
            <person name="Marchal E."/>
            <person name="English S."/>
            <person name="Carruthers M."/>
            <person name="Jennings E.C."/>
            <person name="Chiamaka E.L."/>
            <person name="Frigard R.A."/>
            <person name="Pippel M."/>
            <person name="Attardo G.M."/>
            <person name="Benoit J.B."/>
            <person name="Bornberg-Bauer E."/>
            <person name="Tobe S.S."/>
        </authorList>
    </citation>
    <scope>NUCLEOTIDE SEQUENCE</scope>
    <source>
        <strain evidence="2">Stay&amp;Tobe</strain>
    </source>
</reference>
<keyword evidence="1" id="KW-0472">Membrane</keyword>
<feature type="transmembrane region" description="Helical" evidence="1">
    <location>
        <begin position="12"/>
        <end position="28"/>
    </location>
</feature>
<comment type="caution">
    <text evidence="2">The sequence shown here is derived from an EMBL/GenBank/DDBJ whole genome shotgun (WGS) entry which is preliminary data.</text>
</comment>
<name>A0AAD8ENK9_DIPPU</name>
<dbReference type="AlphaFoldDB" id="A0AAD8ENK9"/>
<keyword evidence="3" id="KW-1185">Reference proteome</keyword>
<accession>A0AAD8ENK9</accession>
<dbReference type="EMBL" id="JASPKZ010002187">
    <property type="protein sequence ID" value="KAJ9596172.1"/>
    <property type="molecule type" value="Genomic_DNA"/>
</dbReference>
<evidence type="ECO:0000313" key="3">
    <source>
        <dbReference type="Proteomes" id="UP001233999"/>
    </source>
</evidence>
<gene>
    <name evidence="2" type="ORF">L9F63_027204</name>
</gene>
<keyword evidence="1" id="KW-1133">Transmembrane helix</keyword>
<sequence>LLRVSSADCMINGWLYFFSWSLCMVYHTNKEVCKLFLCCIFLRILGHLSPLAAYIDFLVRVIWHKLSSSILLFFPLVSQYKVSKCIEMLKIVLE</sequence>
<evidence type="ECO:0000256" key="1">
    <source>
        <dbReference type="SAM" id="Phobius"/>
    </source>
</evidence>
<keyword evidence="1" id="KW-0812">Transmembrane</keyword>
<evidence type="ECO:0000313" key="2">
    <source>
        <dbReference type="EMBL" id="KAJ9596172.1"/>
    </source>
</evidence>
<feature type="non-terminal residue" evidence="2">
    <location>
        <position position="94"/>
    </location>
</feature>
<reference evidence="2" key="2">
    <citation type="submission" date="2023-05" db="EMBL/GenBank/DDBJ databases">
        <authorList>
            <person name="Fouks B."/>
        </authorList>
    </citation>
    <scope>NUCLEOTIDE SEQUENCE</scope>
    <source>
        <strain evidence="2">Stay&amp;Tobe</strain>
        <tissue evidence="2">Testes</tissue>
    </source>
</reference>
<feature type="transmembrane region" description="Helical" evidence="1">
    <location>
        <begin position="35"/>
        <end position="55"/>
    </location>
</feature>